<evidence type="ECO:0000259" key="1">
    <source>
        <dbReference type="Pfam" id="PF13976"/>
    </source>
</evidence>
<name>A0AAV3RDC0_LITER</name>
<dbReference type="InterPro" id="IPR025724">
    <property type="entry name" value="GAG-pre-integrase_dom"/>
</dbReference>
<reference evidence="2 3" key="1">
    <citation type="submission" date="2024-01" db="EMBL/GenBank/DDBJ databases">
        <title>The complete chloroplast genome sequence of Lithospermum erythrorhizon: insights into the phylogenetic relationship among Boraginaceae species and the maternal lineages of purple gromwells.</title>
        <authorList>
            <person name="Okada T."/>
            <person name="Watanabe K."/>
        </authorList>
    </citation>
    <scope>NUCLEOTIDE SEQUENCE [LARGE SCALE GENOMIC DNA]</scope>
</reference>
<feature type="domain" description="GAG-pre-integrase" evidence="1">
    <location>
        <begin position="21"/>
        <end position="62"/>
    </location>
</feature>
<comment type="caution">
    <text evidence="2">The sequence shown here is derived from an EMBL/GenBank/DDBJ whole genome shotgun (WGS) entry which is preliminary data.</text>
</comment>
<dbReference type="Pfam" id="PF13976">
    <property type="entry name" value="gag_pre-integrs"/>
    <property type="match status" value="1"/>
</dbReference>
<protein>
    <recommendedName>
        <fullName evidence="1">GAG-pre-integrase domain-containing protein</fullName>
    </recommendedName>
</protein>
<evidence type="ECO:0000313" key="3">
    <source>
        <dbReference type="Proteomes" id="UP001454036"/>
    </source>
</evidence>
<dbReference type="EMBL" id="BAABME010008079">
    <property type="protein sequence ID" value="GAA0172347.1"/>
    <property type="molecule type" value="Genomic_DNA"/>
</dbReference>
<evidence type="ECO:0000313" key="2">
    <source>
        <dbReference type="EMBL" id="GAA0172347.1"/>
    </source>
</evidence>
<gene>
    <name evidence="2" type="ORF">LIER_26191</name>
</gene>
<keyword evidence="3" id="KW-1185">Reference proteome</keyword>
<organism evidence="2 3">
    <name type="scientific">Lithospermum erythrorhizon</name>
    <name type="common">Purple gromwell</name>
    <name type="synonym">Lithospermum officinale var. erythrorhizon</name>
    <dbReference type="NCBI Taxonomy" id="34254"/>
    <lineage>
        <taxon>Eukaryota</taxon>
        <taxon>Viridiplantae</taxon>
        <taxon>Streptophyta</taxon>
        <taxon>Embryophyta</taxon>
        <taxon>Tracheophyta</taxon>
        <taxon>Spermatophyta</taxon>
        <taxon>Magnoliopsida</taxon>
        <taxon>eudicotyledons</taxon>
        <taxon>Gunneridae</taxon>
        <taxon>Pentapetalae</taxon>
        <taxon>asterids</taxon>
        <taxon>lamiids</taxon>
        <taxon>Boraginales</taxon>
        <taxon>Boraginaceae</taxon>
        <taxon>Boraginoideae</taxon>
        <taxon>Lithospermeae</taxon>
        <taxon>Lithospermum</taxon>
    </lineage>
</organism>
<dbReference type="Proteomes" id="UP001454036">
    <property type="component" value="Unassembled WGS sequence"/>
</dbReference>
<proteinExistence type="predicted"/>
<sequence length="74" mass="8406">MSANRIFTVVSDTPLSIAAEEECMQATTLELSKRWHQKYGHLSFKGLCLLHDKEMVNGMPKFKVEGITYVDCLN</sequence>
<accession>A0AAV3RDC0</accession>
<dbReference type="AlphaFoldDB" id="A0AAV3RDC0"/>